<dbReference type="Pfam" id="PF13419">
    <property type="entry name" value="HAD_2"/>
    <property type="match status" value="1"/>
</dbReference>
<feature type="domain" description="CBS" evidence="3">
    <location>
        <begin position="281"/>
        <end position="340"/>
    </location>
</feature>
<dbReference type="eggNOG" id="COG0637">
    <property type="taxonomic scope" value="Bacteria"/>
</dbReference>
<dbReference type="InterPro" id="IPR041492">
    <property type="entry name" value="HAD_2"/>
</dbReference>
<evidence type="ECO:0000259" key="3">
    <source>
        <dbReference type="PROSITE" id="PS51371"/>
    </source>
</evidence>
<dbReference type="AlphaFoldDB" id="N0BH05"/>
<dbReference type="KEGG" id="hdt:HYPDE_38753"/>
<dbReference type="PANTHER" id="PTHR43080:SF2">
    <property type="entry name" value="CBS DOMAIN-CONTAINING PROTEIN"/>
    <property type="match status" value="1"/>
</dbReference>
<dbReference type="InterPro" id="IPR051257">
    <property type="entry name" value="Diverse_CBS-Domain"/>
</dbReference>
<dbReference type="InterPro" id="IPR044725">
    <property type="entry name" value="CBSX3_CBS_dom"/>
</dbReference>
<dbReference type="HOGENOM" id="CLU_670445_0_0_5"/>
<dbReference type="InterPro" id="IPR023214">
    <property type="entry name" value="HAD_sf"/>
</dbReference>
<evidence type="ECO:0000313" key="5">
    <source>
        <dbReference type="Proteomes" id="UP000005952"/>
    </source>
</evidence>
<dbReference type="Gene3D" id="3.10.580.10">
    <property type="entry name" value="CBS-domain"/>
    <property type="match status" value="1"/>
</dbReference>
<organism evidence="4 5">
    <name type="scientific">Hyphomicrobium denitrificans 1NES1</name>
    <dbReference type="NCBI Taxonomy" id="670307"/>
    <lineage>
        <taxon>Bacteria</taxon>
        <taxon>Pseudomonadati</taxon>
        <taxon>Pseudomonadota</taxon>
        <taxon>Alphaproteobacteria</taxon>
        <taxon>Hyphomicrobiales</taxon>
        <taxon>Hyphomicrobiaceae</taxon>
        <taxon>Hyphomicrobium</taxon>
    </lineage>
</organism>
<reference evidence="4 5" key="1">
    <citation type="journal article" date="2013" name="Genome Announc.">
        <title>Genome sequences for three denitrifying bacterial strains isolated from a uranium- and nitrate-contaminated subsurface environment.</title>
        <authorList>
            <person name="Venkatramanan R."/>
            <person name="Prakash O."/>
            <person name="Woyke T."/>
            <person name="Chain P."/>
            <person name="Goodwin L.A."/>
            <person name="Watson D."/>
            <person name="Brooks S."/>
            <person name="Kostka J.E."/>
            <person name="Green S.J."/>
        </authorList>
    </citation>
    <scope>NUCLEOTIDE SEQUENCE [LARGE SCALE GENOMIC DNA]</scope>
    <source>
        <strain evidence="4 5">1NES1</strain>
    </source>
</reference>
<dbReference type="PROSITE" id="PS51371">
    <property type="entry name" value="CBS"/>
    <property type="match status" value="2"/>
</dbReference>
<evidence type="ECO:0000256" key="2">
    <source>
        <dbReference type="PROSITE-ProRule" id="PRU00703"/>
    </source>
</evidence>
<dbReference type="InterPro" id="IPR046342">
    <property type="entry name" value="CBS_dom_sf"/>
</dbReference>
<dbReference type="Pfam" id="PF00571">
    <property type="entry name" value="CBS"/>
    <property type="match status" value="2"/>
</dbReference>
<dbReference type="SUPFAM" id="SSF56784">
    <property type="entry name" value="HAD-like"/>
    <property type="match status" value="1"/>
</dbReference>
<dbReference type="Gene3D" id="3.40.50.1000">
    <property type="entry name" value="HAD superfamily/HAD-like"/>
    <property type="match status" value="1"/>
</dbReference>
<dbReference type="Proteomes" id="UP000005952">
    <property type="component" value="Chromosome"/>
</dbReference>
<keyword evidence="5" id="KW-1185">Reference proteome</keyword>
<evidence type="ECO:0000313" key="4">
    <source>
        <dbReference type="EMBL" id="AGK59420.1"/>
    </source>
</evidence>
<dbReference type="InterPro" id="IPR036412">
    <property type="entry name" value="HAD-like_sf"/>
</dbReference>
<keyword evidence="1 2" id="KW-0129">CBS domain</keyword>
<sequence>MGDERQQMTLQVIIIRADGALAETEDVRWRAFAKAFSESDYQWSCDREGFALTMKLGSSEARMAHYVRSLLRGRPETEDFTLLIQAMHRRASKIFSEMLADSRIEPRPGIRELVVTARAEGLRLVLVSTLARRDTEKLLETVLGQRGREAFHLVVADEARYSGDCERLYHDTRTQIDIDPRHCVVIEAGRIGREAAGAAGFPVITTRSAFCKETPAFGAGTVVVENLPDLISGPDRHRLDLLNSENRAALLSALQRLHAGNCEGLADLDWTDQMRVSDILKTKGSAVKTIEPNATLRALAHSFRKEAVGAMLVLDAEGKLQGIVSERDLARAIDDFGISLPEMRVADLMTRSVVTCAPEDRVAIVANVMTQRRIRHLPVVVNDAVVGLISIGDVLKHRLDEVQLEADVLRDVARARR</sequence>
<dbReference type="Gene3D" id="1.10.150.240">
    <property type="entry name" value="Putative phosphatase, domain 2"/>
    <property type="match status" value="1"/>
</dbReference>
<dbReference type="eggNOG" id="COG0517">
    <property type="taxonomic scope" value="Bacteria"/>
</dbReference>
<dbReference type="InterPro" id="IPR000644">
    <property type="entry name" value="CBS_dom"/>
</dbReference>
<dbReference type="SUPFAM" id="SSF54631">
    <property type="entry name" value="CBS-domain pair"/>
    <property type="match status" value="1"/>
</dbReference>
<name>N0BH05_9HYPH</name>
<dbReference type="PANTHER" id="PTHR43080">
    <property type="entry name" value="CBS DOMAIN-CONTAINING PROTEIN CBSX3, MITOCHONDRIAL"/>
    <property type="match status" value="1"/>
</dbReference>
<dbReference type="SMART" id="SM00116">
    <property type="entry name" value="CBS"/>
    <property type="match status" value="2"/>
</dbReference>
<feature type="domain" description="CBS" evidence="3">
    <location>
        <begin position="349"/>
        <end position="404"/>
    </location>
</feature>
<accession>N0BH05</accession>
<dbReference type="STRING" id="670307.HYPDE_38753"/>
<protein>
    <submittedName>
        <fullName evidence="4">Signal transduction protein with CBS domains</fullName>
    </submittedName>
</protein>
<dbReference type="InterPro" id="IPR023198">
    <property type="entry name" value="PGP-like_dom2"/>
</dbReference>
<dbReference type="CDD" id="cd04623">
    <property type="entry name" value="CBS_pair_bac_euk"/>
    <property type="match status" value="1"/>
</dbReference>
<evidence type="ECO:0000256" key="1">
    <source>
        <dbReference type="ARBA" id="ARBA00023122"/>
    </source>
</evidence>
<gene>
    <name evidence="4" type="ORF">HYPDE_38753</name>
</gene>
<proteinExistence type="predicted"/>
<dbReference type="EMBL" id="CP005587">
    <property type="protein sequence ID" value="AGK59420.1"/>
    <property type="molecule type" value="Genomic_DNA"/>
</dbReference>